<dbReference type="AlphaFoldDB" id="A0A7S2CDR5"/>
<evidence type="ECO:0000313" key="1">
    <source>
        <dbReference type="EMBL" id="CAD9422438.1"/>
    </source>
</evidence>
<dbReference type="EMBL" id="HBGT01019607">
    <property type="protein sequence ID" value="CAD9422438.1"/>
    <property type="molecule type" value="Transcribed_RNA"/>
</dbReference>
<protein>
    <recommendedName>
        <fullName evidence="2">HD domain-containing protein</fullName>
    </recommendedName>
</protein>
<evidence type="ECO:0008006" key="2">
    <source>
        <dbReference type="Google" id="ProtNLM"/>
    </source>
</evidence>
<gene>
    <name evidence="1" type="ORF">FPAR1323_LOCUS10305</name>
</gene>
<proteinExistence type="predicted"/>
<sequence length="243" mass="26130">MAKPVTTTTRMRLDGYARSHVLKSEGNGEGGARDNLEAVKQTRVLATSPTSVRLDGAAAQAQQELKAAQNAGLLTAEEFQEACSSLVVDSPTSSVSTELEFGDIILGVYPELEGLLSKFSESDAAQLALHKARLSQLIPHMSDAEQGDIRMALEVATVAHLGQRRDGSDLWINHLVQVASIIAVKKTNGPAAVIAGLLHDLRERSVLSDEHVKLLFGDEAYQAVSQGQLRFDFIVKCHGVVPH</sequence>
<accession>A0A7S2CDR5</accession>
<dbReference type="Gene3D" id="1.10.3210.10">
    <property type="entry name" value="Hypothetical protein af1432"/>
    <property type="match status" value="1"/>
</dbReference>
<reference evidence="1" key="1">
    <citation type="submission" date="2021-01" db="EMBL/GenBank/DDBJ databases">
        <authorList>
            <person name="Corre E."/>
            <person name="Pelletier E."/>
            <person name="Niang G."/>
            <person name="Scheremetjew M."/>
            <person name="Finn R."/>
            <person name="Kale V."/>
            <person name="Holt S."/>
            <person name="Cochrane G."/>
            <person name="Meng A."/>
            <person name="Brown T."/>
            <person name="Cohen L."/>
        </authorList>
    </citation>
    <scope>NUCLEOTIDE SEQUENCE</scope>
    <source>
        <strain evidence="1">RCC1693</strain>
    </source>
</reference>
<name>A0A7S2CDR5_9STRA</name>
<organism evidence="1">
    <name type="scientific">Florenciella parvula</name>
    <dbReference type="NCBI Taxonomy" id="236787"/>
    <lineage>
        <taxon>Eukaryota</taxon>
        <taxon>Sar</taxon>
        <taxon>Stramenopiles</taxon>
        <taxon>Ochrophyta</taxon>
        <taxon>Dictyochophyceae</taxon>
        <taxon>Florenciellales</taxon>
        <taxon>Florenciella</taxon>
    </lineage>
</organism>
<dbReference type="SUPFAM" id="SSF109604">
    <property type="entry name" value="HD-domain/PDEase-like"/>
    <property type="match status" value="1"/>
</dbReference>